<protein>
    <submittedName>
        <fullName evidence="2">Uncharacterized protein</fullName>
    </submittedName>
</protein>
<gene>
    <name evidence="2" type="ORF">J2T57_001266</name>
</gene>
<name>A0AAE3KAY8_9GAMM</name>
<feature type="compositionally biased region" description="Pro residues" evidence="1">
    <location>
        <begin position="92"/>
        <end position="106"/>
    </location>
</feature>
<comment type="caution">
    <text evidence="2">The sequence shown here is derived from an EMBL/GenBank/DDBJ whole genome shotgun (WGS) entry which is preliminary data.</text>
</comment>
<keyword evidence="3" id="KW-1185">Reference proteome</keyword>
<sequence>MRHRMTVNLYDENPLDADLLDYFADLGRSRRQELHRMLLLAGYNALVRNRNAQEAVIQAADPLLLGALLDASRSLSGGPPAPEPHAARTAPPQAPTPRRPDLPPTNPAASPTESEDDEDGAGEGGEGVLLRPDDDAIDDAGAIVTPSGARVIEAPDFEDAGDEPEDPMAVLRRMHGG</sequence>
<evidence type="ECO:0000256" key="1">
    <source>
        <dbReference type="SAM" id="MobiDB-lite"/>
    </source>
</evidence>
<dbReference type="EMBL" id="JALJXV010000003">
    <property type="protein sequence ID" value="MCP1674164.1"/>
    <property type="molecule type" value="Genomic_DNA"/>
</dbReference>
<feature type="region of interest" description="Disordered" evidence="1">
    <location>
        <begin position="74"/>
        <end position="168"/>
    </location>
</feature>
<proteinExistence type="predicted"/>
<evidence type="ECO:0000313" key="3">
    <source>
        <dbReference type="Proteomes" id="UP001205843"/>
    </source>
</evidence>
<dbReference type="Proteomes" id="UP001205843">
    <property type="component" value="Unassembled WGS sequence"/>
</dbReference>
<dbReference type="AlphaFoldDB" id="A0AAE3KAY8"/>
<reference evidence="2" key="1">
    <citation type="submission" date="2022-03" db="EMBL/GenBank/DDBJ databases">
        <title>Genomic Encyclopedia of Type Strains, Phase III (KMG-III): the genomes of soil and plant-associated and newly described type strains.</title>
        <authorList>
            <person name="Whitman W."/>
        </authorList>
    </citation>
    <scope>NUCLEOTIDE SEQUENCE</scope>
    <source>
        <strain evidence="2">ANL 6-2</strain>
    </source>
</reference>
<dbReference type="RefSeq" id="WP_253475895.1">
    <property type="nucleotide sequence ID" value="NZ_JALJXV010000003.1"/>
</dbReference>
<organism evidence="2 3">
    <name type="scientific">Natronocella acetinitrilica</name>
    <dbReference type="NCBI Taxonomy" id="414046"/>
    <lineage>
        <taxon>Bacteria</taxon>
        <taxon>Pseudomonadati</taxon>
        <taxon>Pseudomonadota</taxon>
        <taxon>Gammaproteobacteria</taxon>
        <taxon>Chromatiales</taxon>
        <taxon>Ectothiorhodospiraceae</taxon>
        <taxon>Natronocella</taxon>
    </lineage>
</organism>
<feature type="compositionally biased region" description="Acidic residues" evidence="1">
    <location>
        <begin position="155"/>
        <end position="166"/>
    </location>
</feature>
<evidence type="ECO:0000313" key="2">
    <source>
        <dbReference type="EMBL" id="MCP1674164.1"/>
    </source>
</evidence>
<accession>A0AAE3KAY8</accession>